<gene>
    <name evidence="2" type="ORF">CSAL01_11248</name>
</gene>
<feature type="compositionally biased region" description="Basic residues" evidence="1">
    <location>
        <begin position="183"/>
        <end position="193"/>
    </location>
</feature>
<feature type="region of interest" description="Disordered" evidence="1">
    <location>
        <begin position="173"/>
        <end position="368"/>
    </location>
</feature>
<organism evidence="2 3">
    <name type="scientific">Colletotrichum salicis</name>
    <dbReference type="NCBI Taxonomy" id="1209931"/>
    <lineage>
        <taxon>Eukaryota</taxon>
        <taxon>Fungi</taxon>
        <taxon>Dikarya</taxon>
        <taxon>Ascomycota</taxon>
        <taxon>Pezizomycotina</taxon>
        <taxon>Sordariomycetes</taxon>
        <taxon>Hypocreomycetidae</taxon>
        <taxon>Glomerellales</taxon>
        <taxon>Glomerellaceae</taxon>
        <taxon>Colletotrichum</taxon>
        <taxon>Colletotrichum acutatum species complex</taxon>
    </lineage>
</organism>
<feature type="region of interest" description="Disordered" evidence="1">
    <location>
        <begin position="63"/>
        <end position="82"/>
    </location>
</feature>
<reference evidence="2 3" key="1">
    <citation type="submission" date="2014-02" db="EMBL/GenBank/DDBJ databases">
        <title>The genome sequence of Colletotrichum salicis CBS 607.94.</title>
        <authorList>
            <person name="Baroncelli R."/>
            <person name="Thon M.R."/>
        </authorList>
    </citation>
    <scope>NUCLEOTIDE SEQUENCE [LARGE SCALE GENOMIC DNA]</scope>
    <source>
        <strain evidence="2 3">CBS 607.94</strain>
    </source>
</reference>
<evidence type="ECO:0000256" key="1">
    <source>
        <dbReference type="SAM" id="MobiDB-lite"/>
    </source>
</evidence>
<evidence type="ECO:0000313" key="3">
    <source>
        <dbReference type="Proteomes" id="UP000070121"/>
    </source>
</evidence>
<keyword evidence="3" id="KW-1185">Reference proteome</keyword>
<accession>A0A135UKW2</accession>
<protein>
    <submittedName>
        <fullName evidence="2">Uncharacterized protein</fullName>
    </submittedName>
</protein>
<evidence type="ECO:0000313" key="2">
    <source>
        <dbReference type="EMBL" id="KXH61040.1"/>
    </source>
</evidence>
<feature type="compositionally biased region" description="Basic and acidic residues" evidence="1">
    <location>
        <begin position="242"/>
        <end position="255"/>
    </location>
</feature>
<dbReference type="AlphaFoldDB" id="A0A135UKW2"/>
<dbReference type="Proteomes" id="UP000070121">
    <property type="component" value="Unassembled WGS sequence"/>
</dbReference>
<name>A0A135UKW2_9PEZI</name>
<dbReference type="OrthoDB" id="4849645at2759"/>
<proteinExistence type="predicted"/>
<dbReference type="EMBL" id="JFFI01001326">
    <property type="protein sequence ID" value="KXH61040.1"/>
    <property type="molecule type" value="Genomic_DNA"/>
</dbReference>
<comment type="caution">
    <text evidence="2">The sequence shown here is derived from an EMBL/GenBank/DDBJ whole genome shotgun (WGS) entry which is preliminary data.</text>
</comment>
<sequence>MFSSTCPPQLPSTLSACAGGREQRNDGKVPWGSVYPAAMPALAAAMPRGLTLAVKLPDARESAIQGRDHDSALSMPSADGRDARSLDTARAHIVRNTCVSVPPGCFGPSTTYEFSLTSRPDTCRVSRCPNSQARLHDARFTNHLCWDHQPTEVQDAYLLGYMFGGEDAHAANANEPQQQQQQRSRRRRSRQKPKSTSAGMQPTIVAEPREQASEDPASSSDDDDVVATAHQLSTIGEEPEREDVVRSTRKPRQENPETAPGTPTARRSQKTVHFADPPPRASATENPSIETAAAEAWVAEPLSSPTAARLRTSHHRRSLDGRSGNRSSPKISGSLAAPTESNRERRHSTGSAPKSADVKRATRTRASR</sequence>